<evidence type="ECO:0000256" key="1">
    <source>
        <dbReference type="SAM" id="MobiDB-lite"/>
    </source>
</evidence>
<sequence>MGGEEQWGASNGPAGRGGVPGVTVTWIRRVGGRQPRVVARWLTTMPSRPKESFAQVTMLAAEFTLQPTP</sequence>
<keyword evidence="3" id="KW-1185">Reference proteome</keyword>
<dbReference type="EMBL" id="BAAAZX010000010">
    <property type="protein sequence ID" value="GAA3997763.1"/>
    <property type="molecule type" value="Genomic_DNA"/>
</dbReference>
<protein>
    <submittedName>
        <fullName evidence="2">Uncharacterized protein</fullName>
    </submittedName>
</protein>
<reference evidence="3" key="1">
    <citation type="journal article" date="2019" name="Int. J. Syst. Evol. Microbiol.">
        <title>The Global Catalogue of Microorganisms (GCM) 10K type strain sequencing project: providing services to taxonomists for standard genome sequencing and annotation.</title>
        <authorList>
            <consortium name="The Broad Institute Genomics Platform"/>
            <consortium name="The Broad Institute Genome Sequencing Center for Infectious Disease"/>
            <person name="Wu L."/>
            <person name="Ma J."/>
        </authorList>
    </citation>
    <scope>NUCLEOTIDE SEQUENCE [LARGE SCALE GENOMIC DNA]</scope>
    <source>
        <strain evidence="3">JCM 16924</strain>
    </source>
</reference>
<organism evidence="2 3">
    <name type="scientific">Streptomyces plumbiresistens</name>
    <dbReference type="NCBI Taxonomy" id="511811"/>
    <lineage>
        <taxon>Bacteria</taxon>
        <taxon>Bacillati</taxon>
        <taxon>Actinomycetota</taxon>
        <taxon>Actinomycetes</taxon>
        <taxon>Kitasatosporales</taxon>
        <taxon>Streptomycetaceae</taxon>
        <taxon>Streptomyces</taxon>
    </lineage>
</organism>
<name>A0ABP7RHV1_9ACTN</name>
<proteinExistence type="predicted"/>
<feature type="region of interest" description="Disordered" evidence="1">
    <location>
        <begin position="1"/>
        <end position="20"/>
    </location>
</feature>
<accession>A0ABP7RHV1</accession>
<evidence type="ECO:0000313" key="3">
    <source>
        <dbReference type="Proteomes" id="UP001500456"/>
    </source>
</evidence>
<dbReference type="Proteomes" id="UP001500456">
    <property type="component" value="Unassembled WGS sequence"/>
</dbReference>
<comment type="caution">
    <text evidence="2">The sequence shown here is derived from an EMBL/GenBank/DDBJ whole genome shotgun (WGS) entry which is preliminary data.</text>
</comment>
<gene>
    <name evidence="2" type="ORF">GCM10022232_38660</name>
</gene>
<evidence type="ECO:0000313" key="2">
    <source>
        <dbReference type="EMBL" id="GAA3997763.1"/>
    </source>
</evidence>